<comment type="caution">
    <text evidence="6">The sequence shown here is derived from an EMBL/GenBank/DDBJ whole genome shotgun (WGS) entry which is preliminary data.</text>
</comment>
<evidence type="ECO:0000256" key="2">
    <source>
        <dbReference type="ARBA" id="ARBA00022621"/>
    </source>
</evidence>
<evidence type="ECO:0000256" key="3">
    <source>
        <dbReference type="ARBA" id="ARBA00022723"/>
    </source>
</evidence>
<feature type="domain" description="Hemerythrin-like" evidence="5">
    <location>
        <begin position="14"/>
        <end position="123"/>
    </location>
</feature>
<dbReference type="InterPro" id="IPR012827">
    <property type="entry name" value="Hemerythrin_metal-bd"/>
</dbReference>
<dbReference type="InterPro" id="IPR035938">
    <property type="entry name" value="Hemerythrin-like_sf"/>
</dbReference>
<dbReference type="PROSITE" id="PS00550">
    <property type="entry name" value="HEMERYTHRINS"/>
    <property type="match status" value="1"/>
</dbReference>
<protein>
    <submittedName>
        <fullName evidence="6">Hemerythrin family protein</fullName>
    </submittedName>
</protein>
<dbReference type="PANTHER" id="PTHR37164">
    <property type="entry name" value="BACTERIOHEMERYTHRIN"/>
    <property type="match status" value="1"/>
</dbReference>
<evidence type="ECO:0000256" key="1">
    <source>
        <dbReference type="ARBA" id="ARBA00010587"/>
    </source>
</evidence>
<gene>
    <name evidence="6" type="ORF">IPJ27_16640</name>
</gene>
<keyword evidence="3" id="KW-0479">Metal-binding</keyword>
<dbReference type="SUPFAM" id="SSF47188">
    <property type="entry name" value="Hemerythrin-like"/>
    <property type="match status" value="1"/>
</dbReference>
<keyword evidence="2" id="KW-0561">Oxygen transport</keyword>
<keyword evidence="2" id="KW-0813">Transport</keyword>
<dbReference type="InterPro" id="IPR050669">
    <property type="entry name" value="Hemerythrin"/>
</dbReference>
<comment type="similarity">
    <text evidence="1">Belongs to the hemerythrin family.</text>
</comment>
<dbReference type="CDD" id="cd12107">
    <property type="entry name" value="Hemerythrin"/>
    <property type="match status" value="1"/>
</dbReference>
<dbReference type="GO" id="GO:0046872">
    <property type="term" value="F:metal ion binding"/>
    <property type="evidence" value="ECO:0007669"/>
    <property type="project" value="UniProtKB-KW"/>
</dbReference>
<dbReference type="Gene3D" id="1.20.120.50">
    <property type="entry name" value="Hemerythrin-like"/>
    <property type="match status" value="1"/>
</dbReference>
<dbReference type="InterPro" id="IPR016131">
    <property type="entry name" value="Haemerythrin_Fe_BS"/>
</dbReference>
<proteinExistence type="inferred from homology"/>
<evidence type="ECO:0000259" key="5">
    <source>
        <dbReference type="Pfam" id="PF01814"/>
    </source>
</evidence>
<evidence type="ECO:0000313" key="6">
    <source>
        <dbReference type="EMBL" id="MBK7676236.1"/>
    </source>
</evidence>
<dbReference type="EMBL" id="JADJMH010000018">
    <property type="protein sequence ID" value="MBK7676236.1"/>
    <property type="molecule type" value="Genomic_DNA"/>
</dbReference>
<dbReference type="NCBIfam" id="TIGR02481">
    <property type="entry name" value="hemeryth_dom"/>
    <property type="match status" value="1"/>
</dbReference>
<dbReference type="InterPro" id="IPR012312">
    <property type="entry name" value="Hemerythrin-like"/>
</dbReference>
<sequence>MLPFAPPTPSANPDLDGEHRVQVALINALCAAVEDRATSEEIGSILERLVDYSKAHFLSEELLMRLDSYDGFDEHVEDHADMLDSLAAMVDTHRVGRTELIPGQARRMLAFLVRHIETRDASYANAAHY</sequence>
<dbReference type="AlphaFoldDB" id="A0A935UGN0"/>
<dbReference type="Pfam" id="PF01814">
    <property type="entry name" value="Hemerythrin"/>
    <property type="match status" value="1"/>
</dbReference>
<evidence type="ECO:0000313" key="7">
    <source>
        <dbReference type="Proteomes" id="UP000697998"/>
    </source>
</evidence>
<accession>A0A935UGN0</accession>
<name>A0A935UGN0_9PROT</name>
<reference evidence="6 7" key="1">
    <citation type="submission" date="2020-10" db="EMBL/GenBank/DDBJ databases">
        <title>Connecting structure to function with the recovery of over 1000 high-quality activated sludge metagenome-assembled genomes encoding full-length rRNA genes using long-read sequencing.</title>
        <authorList>
            <person name="Singleton C.M."/>
            <person name="Petriglieri F."/>
            <person name="Kristensen J.M."/>
            <person name="Kirkegaard R.H."/>
            <person name="Michaelsen T.Y."/>
            <person name="Andersen M.H."/>
            <person name="Karst S.M."/>
            <person name="Dueholm M.S."/>
            <person name="Nielsen P.H."/>
            <person name="Albertsen M."/>
        </authorList>
    </citation>
    <scope>NUCLEOTIDE SEQUENCE [LARGE SCALE GENOMIC DNA]</scope>
    <source>
        <strain evidence="6">EsbW_18-Q3-R4-48_BATAC.285</strain>
    </source>
</reference>
<evidence type="ECO:0000256" key="4">
    <source>
        <dbReference type="ARBA" id="ARBA00023004"/>
    </source>
</evidence>
<dbReference type="GO" id="GO:0005344">
    <property type="term" value="F:oxygen carrier activity"/>
    <property type="evidence" value="ECO:0007669"/>
    <property type="project" value="UniProtKB-KW"/>
</dbReference>
<dbReference type="Proteomes" id="UP000697998">
    <property type="component" value="Unassembled WGS sequence"/>
</dbReference>
<keyword evidence="4" id="KW-0408">Iron</keyword>
<organism evidence="6 7">
    <name type="scientific">Candidatus Accumulibacter proximus</name>
    <dbReference type="NCBI Taxonomy" id="2954385"/>
    <lineage>
        <taxon>Bacteria</taxon>
        <taxon>Pseudomonadati</taxon>
        <taxon>Pseudomonadota</taxon>
        <taxon>Betaproteobacteria</taxon>
        <taxon>Candidatus Accumulibacter</taxon>
    </lineage>
</organism>
<dbReference type="PANTHER" id="PTHR37164:SF1">
    <property type="entry name" value="BACTERIOHEMERYTHRIN"/>
    <property type="match status" value="1"/>
</dbReference>